<evidence type="ECO:0000313" key="7">
    <source>
        <dbReference type="Proteomes" id="UP000193749"/>
    </source>
</evidence>
<evidence type="ECO:0000256" key="1">
    <source>
        <dbReference type="ARBA" id="ARBA00022485"/>
    </source>
</evidence>
<dbReference type="EMBL" id="MLJI01000001">
    <property type="protein sequence ID" value="ORM94745.1"/>
    <property type="molecule type" value="Genomic_DNA"/>
</dbReference>
<keyword evidence="1" id="KW-0004">4Fe-4S</keyword>
<keyword evidence="7" id="KW-1185">Reference proteome</keyword>
<keyword evidence="2" id="KW-0479">Metal-binding</keyword>
<keyword evidence="3" id="KW-0560">Oxidoreductase</keyword>
<evidence type="ECO:0000256" key="3">
    <source>
        <dbReference type="ARBA" id="ARBA00023002"/>
    </source>
</evidence>
<sequence>MQIFSSQPARAFPQQTLQADVLIAGGGLAGVCAALAAARDGLQVVLIQDRPVLGGNASSEVRLWANGATSHMGNNNRWAREGGIMGEIMEENLWRNKEGNPVLFDMVLLDLVQAQPGLTLLLNTTVSEIEKSGRQIEAVHAFNAINQTRYFVSARQFIDASGDGVLGYLAGAAHRVGAESVEEFGEKMAPGEHFGHKLGHSIYFYTKRTTQPVRFVAPSFALQDIQAIPRYKRLTSELNGCDLWWLEWGGRLDTVHESETIKWELWKIVWGVWDYIKNSGEFPDADTMTIEWVGLIPGKRESRRFLGEALLCQQDIVEQRDHYDAVAYGGWSIDLHPADGVYSEHEGCRQFHSKGTYTIPFRALYSQSLDNLLLTGRLISATHVAFGSARVMCTCGVLGEVVGHAAALCQQQQLTPAQLAAPERIGQLQQQLLRQGAYIPRQQLLSPAGAAKIAVSSTLQLTTLPADGGWHALKSRCALLLPLKAGERLPALRVHLRAAQKQSLQVSLLTSENPANTCGDRQLVSQTLLVNDQGEYRLDFAYRADCDRYLMIAFAENPAIEVALTRVQLPGVMMVFNSLNPRVAKRTRQVNDGDYGVDEFDFWLPRRAPQQILFAFSLEAPLQLWHRDYLLNGKLRPESHTNGWVPALDDAAPAVSWQWDQPQQASQLTLLFDNDFDHAMETVQMGHAQAVTPHCTTHYRLWLDEMLLAEVRDNHHSLCHHALPPGVSFRQIRLELLASAGAVPALYGLHLHHQLAMP</sequence>
<comment type="caution">
    <text evidence="6">The sequence shown here is derived from an EMBL/GenBank/DDBJ whole genome shotgun (WGS) entry which is preliminary data.</text>
</comment>
<keyword evidence="5" id="KW-0411">Iron-sulfur</keyword>
<dbReference type="PANTHER" id="PTHR43498:SF1">
    <property type="entry name" value="COB--COM HETERODISULFIDE REDUCTASE IRON-SULFUR SUBUNIT A"/>
    <property type="match status" value="1"/>
</dbReference>
<accession>A0A1X1EY84</accession>
<keyword evidence="4" id="KW-0408">Iron</keyword>
<dbReference type="GO" id="GO:0016491">
    <property type="term" value="F:oxidoreductase activity"/>
    <property type="evidence" value="ECO:0007669"/>
    <property type="project" value="UniProtKB-KW"/>
</dbReference>
<protein>
    <submittedName>
        <fullName evidence="6">FAD-dependent oxidoreductase</fullName>
    </submittedName>
</protein>
<dbReference type="Pfam" id="PF12831">
    <property type="entry name" value="FAD_oxidored"/>
    <property type="match status" value="1"/>
</dbReference>
<dbReference type="GO" id="GO:0046872">
    <property type="term" value="F:metal ion binding"/>
    <property type="evidence" value="ECO:0007669"/>
    <property type="project" value="UniProtKB-KW"/>
</dbReference>
<dbReference type="SUPFAM" id="SSF51905">
    <property type="entry name" value="FAD/NAD(P)-binding domain"/>
    <property type="match status" value="1"/>
</dbReference>
<evidence type="ECO:0000256" key="4">
    <source>
        <dbReference type="ARBA" id="ARBA00023004"/>
    </source>
</evidence>
<dbReference type="InterPro" id="IPR039650">
    <property type="entry name" value="HdrA-like"/>
</dbReference>
<dbReference type="Gene3D" id="3.50.50.60">
    <property type="entry name" value="FAD/NAD(P)-binding domain"/>
    <property type="match status" value="1"/>
</dbReference>
<name>A0A1X1EY84_PANCY</name>
<organism evidence="6 7">
    <name type="scientific">Pantoea cypripedii</name>
    <name type="common">Pectobacterium cypripedii</name>
    <name type="synonym">Erwinia cypripedii</name>
    <dbReference type="NCBI Taxonomy" id="55209"/>
    <lineage>
        <taxon>Bacteria</taxon>
        <taxon>Pseudomonadati</taxon>
        <taxon>Pseudomonadota</taxon>
        <taxon>Gammaproteobacteria</taxon>
        <taxon>Enterobacterales</taxon>
        <taxon>Erwiniaceae</taxon>
        <taxon>Pantoea</taxon>
    </lineage>
</organism>
<gene>
    <name evidence="6" type="ORF">HA50_15910</name>
</gene>
<dbReference type="PANTHER" id="PTHR43498">
    <property type="entry name" value="FERREDOXIN:COB-COM HETERODISULFIDE REDUCTASE SUBUNIT A"/>
    <property type="match status" value="1"/>
</dbReference>
<dbReference type="RefSeq" id="WP_084876572.1">
    <property type="nucleotide sequence ID" value="NZ_JAGGMY010000001.1"/>
</dbReference>
<proteinExistence type="predicted"/>
<dbReference type="Proteomes" id="UP000193749">
    <property type="component" value="Unassembled WGS sequence"/>
</dbReference>
<dbReference type="GO" id="GO:0051539">
    <property type="term" value="F:4 iron, 4 sulfur cluster binding"/>
    <property type="evidence" value="ECO:0007669"/>
    <property type="project" value="UniProtKB-KW"/>
</dbReference>
<dbReference type="STRING" id="55209.HA50_15910"/>
<evidence type="ECO:0000256" key="2">
    <source>
        <dbReference type="ARBA" id="ARBA00022723"/>
    </source>
</evidence>
<dbReference type="InterPro" id="IPR036188">
    <property type="entry name" value="FAD/NAD-bd_sf"/>
</dbReference>
<reference evidence="6 7" key="1">
    <citation type="journal article" date="2017" name="Antonie Van Leeuwenhoek">
        <title>Phylogenomic resolution of the bacterial genus Pantoea and its relationship with Erwinia and Tatumella.</title>
        <authorList>
            <person name="Palmer M."/>
            <person name="Steenkamp E.T."/>
            <person name="Coetzee M.P."/>
            <person name="Chan W.Y."/>
            <person name="van Zyl E."/>
            <person name="De Maayer P."/>
            <person name="Coutinho T.A."/>
            <person name="Blom J."/>
            <person name="Smits T.H."/>
            <person name="Duffy B."/>
            <person name="Venter S.N."/>
        </authorList>
    </citation>
    <scope>NUCLEOTIDE SEQUENCE [LARGE SCALE GENOMIC DNA]</scope>
    <source>
        <strain evidence="6 7">LMG 2657</strain>
    </source>
</reference>
<evidence type="ECO:0000256" key="5">
    <source>
        <dbReference type="ARBA" id="ARBA00023014"/>
    </source>
</evidence>
<dbReference type="AlphaFoldDB" id="A0A1X1EY84"/>
<evidence type="ECO:0000313" key="6">
    <source>
        <dbReference type="EMBL" id="ORM94745.1"/>
    </source>
</evidence>